<proteinExistence type="predicted"/>
<gene>
    <name evidence="1" type="ORF">NE237_018842</name>
</gene>
<sequence>MYMCSLWRSRCLNWWDREWEWRERRILHSKEGDSAISKRIKGRSRKSLRREVTNTLQKGGKLKSPASSFVEFVTNLLFHPLSFLQYVNTQGLKSLVKSQYNQRSVTPRFTSFS</sequence>
<evidence type="ECO:0000313" key="1">
    <source>
        <dbReference type="EMBL" id="KAJ4966993.1"/>
    </source>
</evidence>
<protein>
    <submittedName>
        <fullName evidence="1">Uncharacterized protein</fullName>
    </submittedName>
</protein>
<organism evidence="1 2">
    <name type="scientific">Protea cynaroides</name>
    <dbReference type="NCBI Taxonomy" id="273540"/>
    <lineage>
        <taxon>Eukaryota</taxon>
        <taxon>Viridiplantae</taxon>
        <taxon>Streptophyta</taxon>
        <taxon>Embryophyta</taxon>
        <taxon>Tracheophyta</taxon>
        <taxon>Spermatophyta</taxon>
        <taxon>Magnoliopsida</taxon>
        <taxon>Proteales</taxon>
        <taxon>Proteaceae</taxon>
        <taxon>Protea</taxon>
    </lineage>
</organism>
<name>A0A9Q0KAM3_9MAGN</name>
<accession>A0A9Q0KAM3</accession>
<dbReference type="AlphaFoldDB" id="A0A9Q0KAM3"/>
<evidence type="ECO:0000313" key="2">
    <source>
        <dbReference type="Proteomes" id="UP001141806"/>
    </source>
</evidence>
<comment type="caution">
    <text evidence="1">The sequence shown here is derived from an EMBL/GenBank/DDBJ whole genome shotgun (WGS) entry which is preliminary data.</text>
</comment>
<dbReference type="Proteomes" id="UP001141806">
    <property type="component" value="Unassembled WGS sequence"/>
</dbReference>
<reference evidence="1" key="1">
    <citation type="journal article" date="2023" name="Plant J.">
        <title>The genome of the king protea, Protea cynaroides.</title>
        <authorList>
            <person name="Chang J."/>
            <person name="Duong T.A."/>
            <person name="Schoeman C."/>
            <person name="Ma X."/>
            <person name="Roodt D."/>
            <person name="Barker N."/>
            <person name="Li Z."/>
            <person name="Van de Peer Y."/>
            <person name="Mizrachi E."/>
        </authorList>
    </citation>
    <scope>NUCLEOTIDE SEQUENCE</scope>
    <source>
        <tissue evidence="1">Young leaves</tissue>
    </source>
</reference>
<dbReference type="EMBL" id="JAMYWD010000007">
    <property type="protein sequence ID" value="KAJ4966993.1"/>
    <property type="molecule type" value="Genomic_DNA"/>
</dbReference>
<keyword evidence="2" id="KW-1185">Reference proteome</keyword>